<keyword evidence="16" id="KW-1185">Reference proteome</keyword>
<evidence type="ECO:0000256" key="7">
    <source>
        <dbReference type="ARBA" id="ARBA00022692"/>
    </source>
</evidence>
<evidence type="ECO:0000256" key="14">
    <source>
        <dbReference type="RuleBase" id="RU364047"/>
    </source>
</evidence>
<comment type="caution">
    <text evidence="15">The sequence shown here is derived from an EMBL/GenBank/DDBJ whole genome shotgun (WGS) entry which is preliminary data.</text>
</comment>
<dbReference type="AlphaFoldDB" id="A0A9W9GI07"/>
<dbReference type="GO" id="GO:0052925">
    <property type="term" value="F:dol-P-Man:Man(5)GlcNAc(2)-PP-Dol alpha-1,3-mannosyltransferase activity"/>
    <property type="evidence" value="ECO:0007669"/>
    <property type="project" value="UniProtKB-EC"/>
</dbReference>
<evidence type="ECO:0000256" key="10">
    <source>
        <dbReference type="ARBA" id="ARBA00023136"/>
    </source>
</evidence>
<dbReference type="GO" id="GO:0005789">
    <property type="term" value="C:endoplasmic reticulum membrane"/>
    <property type="evidence" value="ECO:0007669"/>
    <property type="project" value="UniProtKB-SubCell"/>
</dbReference>
<comment type="function">
    <text evidence="11 14">Dol-P-Man:Man(5)GlcNAc(2)-PP-Dol alpha-1,3-mannosyltransferase that operates in the biosynthetic pathway of dolichol-linked oligosaccharides, the glycan precursors employed in protein asparagine (N)-glycosylation. The assembly of dolichol-linked oligosaccharides begins on the cytosolic side of the endoplasmic reticulum membrane and finishes in its lumen. The sequential addition of sugars to dolichol pyrophosphate produces dolichol-linked oligosaccharides containing fourteen sugars, including two GlcNAcs, nine mannoses and three glucoses. Once assembled, the oligosaccharide is transferred from the lipid to nascent proteins by oligosaccharyltransferases. In the lumen of the endoplasmic reticulum, adds the first dolichyl beta-D-mannosyl phosphate derived mannose in an alpha-1,3 linkage to Man(5)GlcNAc(2)-PP-dolichol to produce Man(6)GlcNAc(2)-PP-dolichol.</text>
</comment>
<evidence type="ECO:0000256" key="12">
    <source>
        <dbReference type="ARBA" id="ARBA00049506"/>
    </source>
</evidence>
<feature type="transmembrane region" description="Helical" evidence="14">
    <location>
        <begin position="331"/>
        <end position="348"/>
    </location>
</feature>
<evidence type="ECO:0000256" key="6">
    <source>
        <dbReference type="ARBA" id="ARBA00022679"/>
    </source>
</evidence>
<dbReference type="Pfam" id="PF05208">
    <property type="entry name" value="ALG3"/>
    <property type="match status" value="1"/>
</dbReference>
<feature type="transmembrane region" description="Helical" evidence="14">
    <location>
        <begin position="173"/>
        <end position="199"/>
    </location>
</feature>
<sequence length="415" mass="46528">MALKAKSLVYDVLTNPKHTKWIGPLLILSDALFCALIIWKIAYTEIDWSTYMQQVSLYISGERDYTQIKGSTGPLVYPAAHVYIYTLLYHITDGGRDILLGQALFALLYLATLAVVVACYRQTGAPPYLFPLLVLSKRLHSIFVLRMFNDGVAVFAMWVAIYLCLKRKWTAGIAVWSFGVAIKMTLVLLVPAIAVVTLLGLGLARSISLGAMAVLIQVLLAVPFLQTNATGYLSRAFELSRQFLFKWTVNWRFVGEEAFISREFSVALLVLHISLLAIFFINWVKPSGKNAVQFVKDTIQRQQKTVALSRSFIMTVILSSLAIGLLCARSLHYQFFAYLAWATPFLLWRADLHPVFIYAVWALQEWAWNVFPSTDGSSAMVVLSLAVQVFGVLFTGSSEVDKEEEKGSNRPTVRK</sequence>
<dbReference type="PANTHER" id="PTHR12646:SF0">
    <property type="entry name" value="DOL-P-MAN:MAN(5)GLCNAC(2)-PP-DOL ALPHA-1,3-MANNOSYLTRANSFERASE"/>
    <property type="match status" value="1"/>
</dbReference>
<dbReference type="PANTHER" id="PTHR12646">
    <property type="entry name" value="NOT56 - RELATED"/>
    <property type="match status" value="1"/>
</dbReference>
<reference evidence="15" key="1">
    <citation type="submission" date="2022-11" db="EMBL/GenBank/DDBJ databases">
        <authorList>
            <person name="Petersen C."/>
        </authorList>
    </citation>
    <scope>NUCLEOTIDE SEQUENCE</scope>
    <source>
        <strain evidence="15">IBT 22155</strain>
    </source>
</reference>
<reference evidence="15" key="2">
    <citation type="journal article" date="2023" name="IMA Fungus">
        <title>Comparative genomic study of the Penicillium genus elucidates a diverse pangenome and 15 lateral gene transfer events.</title>
        <authorList>
            <person name="Petersen C."/>
            <person name="Sorensen T."/>
            <person name="Nielsen M.R."/>
            <person name="Sondergaard T.E."/>
            <person name="Sorensen J.L."/>
            <person name="Fitzpatrick D.A."/>
            <person name="Frisvad J.C."/>
            <person name="Nielsen K.L."/>
        </authorList>
    </citation>
    <scope>NUCLEOTIDE SEQUENCE</scope>
    <source>
        <strain evidence="15">IBT 22155</strain>
    </source>
</reference>
<evidence type="ECO:0000256" key="11">
    <source>
        <dbReference type="ARBA" id="ARBA00044743"/>
    </source>
</evidence>
<keyword evidence="7 14" id="KW-0812">Transmembrane</keyword>
<feature type="transmembrane region" description="Helical" evidence="14">
    <location>
        <begin position="206"/>
        <end position="225"/>
    </location>
</feature>
<feature type="transmembrane region" description="Helical" evidence="14">
    <location>
        <begin position="141"/>
        <end position="161"/>
    </location>
</feature>
<dbReference type="Proteomes" id="UP001149079">
    <property type="component" value="Unassembled WGS sequence"/>
</dbReference>
<name>A0A9W9GI07_9EURO</name>
<feature type="transmembrane region" description="Helical" evidence="14">
    <location>
        <begin position="264"/>
        <end position="284"/>
    </location>
</feature>
<dbReference type="InterPro" id="IPR007873">
    <property type="entry name" value="Glycosyltransferase_ALG3"/>
</dbReference>
<dbReference type="OrthoDB" id="20028at2759"/>
<feature type="transmembrane region" description="Helical" evidence="14">
    <location>
        <begin position="377"/>
        <end position="396"/>
    </location>
</feature>
<dbReference type="EC" id="2.4.1.258" evidence="3 14"/>
<feature type="transmembrane region" description="Helical" evidence="14">
    <location>
        <begin position="21"/>
        <end position="42"/>
    </location>
</feature>
<evidence type="ECO:0000256" key="13">
    <source>
        <dbReference type="ARBA" id="ARBA00093457"/>
    </source>
</evidence>
<dbReference type="RefSeq" id="XP_056517153.1">
    <property type="nucleotide sequence ID" value="XM_056670780.1"/>
</dbReference>
<evidence type="ECO:0000256" key="9">
    <source>
        <dbReference type="ARBA" id="ARBA00022989"/>
    </source>
</evidence>
<keyword evidence="6 14" id="KW-0808">Transferase</keyword>
<keyword evidence="10 14" id="KW-0472">Membrane</keyword>
<evidence type="ECO:0000256" key="8">
    <source>
        <dbReference type="ARBA" id="ARBA00022824"/>
    </source>
</evidence>
<gene>
    <name evidence="15" type="ORF">N7515_010037</name>
</gene>
<dbReference type="EMBL" id="JAPQKL010000008">
    <property type="protein sequence ID" value="KAJ5120649.1"/>
    <property type="molecule type" value="Genomic_DNA"/>
</dbReference>
<proteinExistence type="inferred from homology"/>
<keyword evidence="8 14" id="KW-0256">Endoplasmic reticulum</keyword>
<keyword evidence="9 14" id="KW-1133">Transmembrane helix</keyword>
<evidence type="ECO:0000313" key="15">
    <source>
        <dbReference type="EMBL" id="KAJ5120649.1"/>
    </source>
</evidence>
<dbReference type="GeneID" id="81409951"/>
<protein>
    <recommendedName>
        <fullName evidence="4 14">Dol-P-Man:Man(5)GlcNAc(2)-PP-Dol alpha-1,3-mannosyltransferase</fullName>
        <ecNumber evidence="3 14">2.4.1.258</ecNumber>
    </recommendedName>
    <alternativeName>
        <fullName evidence="14">Dol-P-Man-dependent alpha(1-3)-mannosyltransferase</fullName>
    </alternativeName>
</protein>
<keyword evidence="5 14" id="KW-0328">Glycosyltransferase</keyword>
<evidence type="ECO:0000313" key="16">
    <source>
        <dbReference type="Proteomes" id="UP001149079"/>
    </source>
</evidence>
<evidence type="ECO:0000256" key="1">
    <source>
        <dbReference type="ARBA" id="ARBA00004477"/>
    </source>
</evidence>
<comment type="subcellular location">
    <subcellularLocation>
        <location evidence="1 14">Endoplasmic reticulum membrane</location>
        <topology evidence="1 14">Multi-pass membrane protein</topology>
    </subcellularLocation>
</comment>
<comment type="pathway">
    <text evidence="2 14">Protein modification; protein glycosylation.</text>
</comment>
<accession>A0A9W9GI07</accession>
<evidence type="ECO:0000256" key="5">
    <source>
        <dbReference type="ARBA" id="ARBA00022676"/>
    </source>
</evidence>
<evidence type="ECO:0000256" key="2">
    <source>
        <dbReference type="ARBA" id="ARBA00004922"/>
    </source>
</evidence>
<feature type="transmembrane region" description="Helical" evidence="14">
    <location>
        <begin position="98"/>
        <end position="120"/>
    </location>
</feature>
<organism evidence="15 16">
    <name type="scientific">Penicillium bovifimosum</name>
    <dbReference type="NCBI Taxonomy" id="126998"/>
    <lineage>
        <taxon>Eukaryota</taxon>
        <taxon>Fungi</taxon>
        <taxon>Dikarya</taxon>
        <taxon>Ascomycota</taxon>
        <taxon>Pezizomycotina</taxon>
        <taxon>Eurotiomycetes</taxon>
        <taxon>Eurotiomycetidae</taxon>
        <taxon>Eurotiales</taxon>
        <taxon>Aspergillaceae</taxon>
        <taxon>Penicillium</taxon>
    </lineage>
</organism>
<comment type="similarity">
    <text evidence="13">Belongs to the glycosyltransferase ALG3 family.</text>
</comment>
<feature type="transmembrane region" description="Helical" evidence="14">
    <location>
        <begin position="305"/>
        <end position="325"/>
    </location>
</feature>
<comment type="catalytic activity">
    <reaction evidence="12 14">
        <text>an alpha-D-Man-(1-&gt;2)-alpha-D-Man-(1-&gt;2)-alpha-D-Man-(1-&gt;3)-[alpha-D-Man-(1-&gt;6)]-beta-D-Man-(1-&gt;4)-beta-D-GlcNAc-(1-&gt;4)-alpha-D-GlcNAc-diphospho-di-trans,poly-cis-dolichol + a di-trans,poly-cis-dolichyl beta-D-mannosyl phosphate = an alpha-D-Man-(1-&gt;2)-alpha-D-Man-(1-&gt;2)-alpha-D-Man-(1-&gt;3)-[alpha-D-Man-(1-&gt;3)-alpha-D-Man-(1-&gt;6)]-beta-D-Man-(1-&gt;4)-beta-D-GlcNAc-(1-&gt;4)-alpha-D-GlcNAc-diphospho-di-trans,poly-cis-dolichol + a di-trans,poly-cis-dolichyl phosphate + H(+)</text>
        <dbReference type="Rhea" id="RHEA:29527"/>
        <dbReference type="Rhea" id="RHEA-COMP:19498"/>
        <dbReference type="Rhea" id="RHEA-COMP:19501"/>
        <dbReference type="Rhea" id="RHEA-COMP:19516"/>
        <dbReference type="Rhea" id="RHEA-COMP:19517"/>
        <dbReference type="ChEBI" id="CHEBI:15378"/>
        <dbReference type="ChEBI" id="CHEBI:57683"/>
        <dbReference type="ChEBI" id="CHEBI:58211"/>
        <dbReference type="ChEBI" id="CHEBI:132515"/>
        <dbReference type="ChEBI" id="CHEBI:132516"/>
        <dbReference type="EC" id="2.4.1.258"/>
    </reaction>
    <physiologicalReaction direction="left-to-right" evidence="12 14">
        <dbReference type="Rhea" id="RHEA:29528"/>
    </physiologicalReaction>
</comment>
<evidence type="ECO:0000256" key="4">
    <source>
        <dbReference type="ARBA" id="ARBA00015561"/>
    </source>
</evidence>
<evidence type="ECO:0000256" key="3">
    <source>
        <dbReference type="ARBA" id="ARBA00011964"/>
    </source>
</evidence>